<dbReference type="PANTHER" id="PTHR34547:SF1">
    <property type="entry name" value="YACP-LIKE NYN DOMAIN PROTEIN"/>
    <property type="match status" value="1"/>
</dbReference>
<keyword evidence="2" id="KW-1185">Reference proteome</keyword>
<dbReference type="CDD" id="cd10912">
    <property type="entry name" value="PIN_YacP-like"/>
    <property type="match status" value="1"/>
</dbReference>
<evidence type="ECO:0008006" key="3">
    <source>
        <dbReference type="Google" id="ProtNLM"/>
    </source>
</evidence>
<protein>
    <recommendedName>
        <fullName evidence="3">RNA-binding protein with PIN domain</fullName>
    </recommendedName>
</protein>
<evidence type="ECO:0000313" key="1">
    <source>
        <dbReference type="EMBL" id="BDE95586.1"/>
    </source>
</evidence>
<accession>A0ABM7WH79</accession>
<dbReference type="EMBL" id="AP025564">
    <property type="protein sequence ID" value="BDE95586.1"/>
    <property type="molecule type" value="Genomic_DNA"/>
</dbReference>
<dbReference type="PANTHER" id="PTHR34547">
    <property type="entry name" value="YACP-LIKE NYN DOMAIN PROTEIN"/>
    <property type="match status" value="1"/>
</dbReference>
<proteinExistence type="predicted"/>
<gene>
    <name evidence="1" type="ORF">CE91St30_09190</name>
</gene>
<name>A0ABM7WH79_9ACTN</name>
<dbReference type="Proteomes" id="UP001320544">
    <property type="component" value="Chromosome"/>
</dbReference>
<organism evidence="1 2">
    <name type="scientific">Raoultibacter timonensis</name>
    <dbReference type="NCBI Taxonomy" id="1907662"/>
    <lineage>
        <taxon>Bacteria</taxon>
        <taxon>Bacillati</taxon>
        <taxon>Actinomycetota</taxon>
        <taxon>Coriobacteriia</taxon>
        <taxon>Eggerthellales</taxon>
        <taxon>Eggerthellaceae</taxon>
        <taxon>Raoultibacter</taxon>
    </lineage>
</organism>
<dbReference type="InterPro" id="IPR010298">
    <property type="entry name" value="YacP-like"/>
</dbReference>
<reference evidence="1 2" key="1">
    <citation type="submission" date="2022-01" db="EMBL/GenBank/DDBJ databases">
        <title>Novel bile acid biosynthetic pathways are enriched in the microbiome of centenarians.</title>
        <authorList>
            <person name="Sato Y."/>
            <person name="Atarashi K."/>
            <person name="Plichta R.D."/>
            <person name="Arai Y."/>
            <person name="Sasajima S."/>
            <person name="Kearney M.S."/>
            <person name="Suda W."/>
            <person name="Takeshita K."/>
            <person name="Sasaki T."/>
            <person name="Okamoto S."/>
            <person name="Skelly N.A."/>
            <person name="Okamura Y."/>
            <person name="Vlamakis H."/>
            <person name="Li Y."/>
            <person name="Tanoue T."/>
            <person name="Takei H."/>
            <person name="Nittono H."/>
            <person name="Narushima S."/>
            <person name="Irie J."/>
            <person name="Itoh H."/>
            <person name="Moriya K."/>
            <person name="Sugiura Y."/>
            <person name="Suematsu M."/>
            <person name="Moritoki N."/>
            <person name="Shibata S."/>
            <person name="Littman R.D."/>
            <person name="Fischbach A.M."/>
            <person name="Uwamino Y."/>
            <person name="Inoue T."/>
            <person name="Honda A."/>
            <person name="Hattori M."/>
            <person name="Murai T."/>
            <person name="Xavier J.R."/>
            <person name="Hirose N."/>
            <person name="Honda K."/>
        </authorList>
    </citation>
    <scope>NUCLEOTIDE SEQUENCE [LARGE SCALE GENOMIC DNA]</scope>
    <source>
        <strain evidence="1 2">CE91-St30</strain>
    </source>
</reference>
<dbReference type="RefSeq" id="WP_102378806.1">
    <property type="nucleotide sequence ID" value="NZ_AP025564.1"/>
</dbReference>
<sequence length="180" mass="19830">MAKQRRKILIIDGYNVLRSGSRYKQIAGPDYTDDAFNRARETLINDVVGYAGHEWGAVIVFDGAKNRFSTGEAESVGGVRIMFSPSGQSADKVIEKLAHDARERGIEALVVTSDATIQDTVFGGGVDRMSANDFSWEMNNLLVENELDATPRVSRKNTVADRIDPAVRAKLEKLRDAAQQ</sequence>
<dbReference type="Pfam" id="PF05991">
    <property type="entry name" value="NYN_YacP"/>
    <property type="match status" value="1"/>
</dbReference>
<evidence type="ECO:0000313" key="2">
    <source>
        <dbReference type="Proteomes" id="UP001320544"/>
    </source>
</evidence>